<organism evidence="1 2">
    <name type="scientific">Extremus antarcticus</name>
    <dbReference type="NCBI Taxonomy" id="702011"/>
    <lineage>
        <taxon>Eukaryota</taxon>
        <taxon>Fungi</taxon>
        <taxon>Dikarya</taxon>
        <taxon>Ascomycota</taxon>
        <taxon>Pezizomycotina</taxon>
        <taxon>Dothideomycetes</taxon>
        <taxon>Dothideomycetidae</taxon>
        <taxon>Mycosphaerellales</taxon>
        <taxon>Extremaceae</taxon>
        <taxon>Extremus</taxon>
    </lineage>
</organism>
<sequence>MSSSLEPGQQARALVADLPLKASAQPWGTIELLEHILAFLPPASIKVSEKSCRRLRNVVKGSTKVRKASILSPIVHMNKFVEWQLLRGGESCLPRYDTPLALHPLIEHTSRNSHGLTFSMPLVRDYQPKSLSPASGPVLIKRMSESLSADAGKTSTLTEDGLKLVEDADTPNEGAVTLGNSLDHWATLPPCRVIGMQMCCWQSGRNDDWTHCMVYIPDGIRIKDLMAVAEALLRQDSGEPKHTRIEGRLAW</sequence>
<accession>A0AAJ0LW68</accession>
<gene>
    <name evidence="1" type="ORF">LTR09_000875</name>
</gene>
<evidence type="ECO:0008006" key="3">
    <source>
        <dbReference type="Google" id="ProtNLM"/>
    </source>
</evidence>
<dbReference type="Proteomes" id="UP001271007">
    <property type="component" value="Unassembled WGS sequence"/>
</dbReference>
<keyword evidence="2" id="KW-1185">Reference proteome</keyword>
<reference evidence="1" key="1">
    <citation type="submission" date="2023-04" db="EMBL/GenBank/DDBJ databases">
        <title>Black Yeasts Isolated from many extreme environments.</title>
        <authorList>
            <person name="Coleine C."/>
            <person name="Stajich J.E."/>
            <person name="Selbmann L."/>
        </authorList>
    </citation>
    <scope>NUCLEOTIDE SEQUENCE</scope>
    <source>
        <strain evidence="1">CCFEE 5312</strain>
    </source>
</reference>
<dbReference type="EMBL" id="JAWDJX010000002">
    <property type="protein sequence ID" value="KAK3057800.1"/>
    <property type="molecule type" value="Genomic_DNA"/>
</dbReference>
<proteinExistence type="predicted"/>
<evidence type="ECO:0000313" key="2">
    <source>
        <dbReference type="Proteomes" id="UP001271007"/>
    </source>
</evidence>
<name>A0AAJ0LW68_9PEZI</name>
<dbReference type="AlphaFoldDB" id="A0AAJ0LW68"/>
<dbReference type="CDD" id="cd09917">
    <property type="entry name" value="F-box_SF"/>
    <property type="match status" value="1"/>
</dbReference>
<protein>
    <recommendedName>
        <fullName evidence="3">F-box domain-containing protein</fullName>
    </recommendedName>
</protein>
<comment type="caution">
    <text evidence="1">The sequence shown here is derived from an EMBL/GenBank/DDBJ whole genome shotgun (WGS) entry which is preliminary data.</text>
</comment>
<evidence type="ECO:0000313" key="1">
    <source>
        <dbReference type="EMBL" id="KAK3057800.1"/>
    </source>
</evidence>